<proteinExistence type="predicted"/>
<dbReference type="InterPro" id="IPR050626">
    <property type="entry name" value="Peptidase_M16"/>
</dbReference>
<dbReference type="InterPro" id="IPR032632">
    <property type="entry name" value="Peptidase_M16_M"/>
</dbReference>
<dbReference type="AlphaFoldDB" id="A0A1Y0IET5"/>
<evidence type="ECO:0000259" key="3">
    <source>
        <dbReference type="Pfam" id="PF22456"/>
    </source>
</evidence>
<feature type="domain" description="Peptidase M16 middle/third" evidence="2">
    <location>
        <begin position="12"/>
        <end position="156"/>
    </location>
</feature>
<dbReference type="InterPro" id="IPR011249">
    <property type="entry name" value="Metalloenz_LuxS/M16"/>
</dbReference>
<dbReference type="InterPro" id="IPR054734">
    <property type="entry name" value="PqqF-like_C_4"/>
</dbReference>
<dbReference type="Pfam" id="PF22456">
    <property type="entry name" value="PqqF-like_C_4"/>
    <property type="match status" value="1"/>
</dbReference>
<accession>A0A1Y0IET5</accession>
<dbReference type="Gene3D" id="3.30.830.10">
    <property type="entry name" value="Metalloenzyme, LuxS/M16 peptidase-like"/>
    <property type="match status" value="2"/>
</dbReference>
<evidence type="ECO:0000313" key="4">
    <source>
        <dbReference type="EMBL" id="ARU57883.1"/>
    </source>
</evidence>
<dbReference type="Proteomes" id="UP000196027">
    <property type="component" value="Chromosome"/>
</dbReference>
<name>A0A1Y0IET5_9GAMM</name>
<keyword evidence="1" id="KW-0479">Metal-binding</keyword>
<reference evidence="4 5" key="1">
    <citation type="submission" date="2017-05" db="EMBL/GenBank/DDBJ databases">
        <title>Genomic insights into alkan degradation activity of Oleiphilus messinensis.</title>
        <authorList>
            <person name="Kozyavkin S.A."/>
            <person name="Slesarev A.I."/>
            <person name="Golyshin P.N."/>
            <person name="Korzhenkov A."/>
            <person name="Golyshina O.N."/>
            <person name="Toshchakov S.V."/>
        </authorList>
    </citation>
    <scope>NUCLEOTIDE SEQUENCE [LARGE SCALE GENOMIC DNA]</scope>
    <source>
        <strain evidence="4 5">ME102</strain>
    </source>
</reference>
<dbReference type="Pfam" id="PF16187">
    <property type="entry name" value="Peptidase_M16_M"/>
    <property type="match status" value="1"/>
</dbReference>
<gene>
    <name evidence="4" type="ORF">OLMES_3863</name>
</gene>
<dbReference type="GO" id="GO:0046872">
    <property type="term" value="F:metal ion binding"/>
    <property type="evidence" value="ECO:0007669"/>
    <property type="project" value="UniProtKB-KW"/>
</dbReference>
<dbReference type="PANTHER" id="PTHR43690">
    <property type="entry name" value="NARDILYSIN"/>
    <property type="match status" value="1"/>
</dbReference>
<dbReference type="PANTHER" id="PTHR43690:SF18">
    <property type="entry name" value="INSULIN-DEGRADING ENZYME-RELATED"/>
    <property type="match status" value="1"/>
</dbReference>
<evidence type="ECO:0000313" key="5">
    <source>
        <dbReference type="Proteomes" id="UP000196027"/>
    </source>
</evidence>
<feature type="domain" description="Coenzyme PQQ synthesis protein F-like C-terminal lobe" evidence="3">
    <location>
        <begin position="261"/>
        <end position="360"/>
    </location>
</feature>
<dbReference type="EMBL" id="CP021425">
    <property type="protein sequence ID" value="ARU57883.1"/>
    <property type="molecule type" value="Genomic_DNA"/>
</dbReference>
<dbReference type="SUPFAM" id="SSF63411">
    <property type="entry name" value="LuxS/MPP-like metallohydrolase"/>
    <property type="match status" value="2"/>
</dbReference>
<organism evidence="4 5">
    <name type="scientific">Oleiphilus messinensis</name>
    <dbReference type="NCBI Taxonomy" id="141451"/>
    <lineage>
        <taxon>Bacteria</taxon>
        <taxon>Pseudomonadati</taxon>
        <taxon>Pseudomonadota</taxon>
        <taxon>Gammaproteobacteria</taxon>
        <taxon>Oceanospirillales</taxon>
        <taxon>Oleiphilaceae</taxon>
        <taxon>Oleiphilus</taxon>
    </lineage>
</organism>
<dbReference type="KEGG" id="ome:OLMES_3863"/>
<evidence type="ECO:0000259" key="2">
    <source>
        <dbReference type="Pfam" id="PF16187"/>
    </source>
</evidence>
<sequence>MGSSDSDAFKSAFEAWYSKNTVCDSTDTNYFVLLRSQNADLDSGSAASISILVSLLRAQLHHEIETAEELGLELTIKREVQGIGFYFSGPADAIEALQTKVIEQVLSVQINFDAVEIYRNGWINYLQGTADFDPLVIADDLLSSVLHVPRYRFDELNRAMELISCARIENAIQQFLSCFEVLSLACGDLEPEQAKHWSRALKSQLVLRGGELKSSVKHRKINRLPAGTSRMSAQTTHDDSVNYLYLQGVSNTPEEIAHFILLSRIIDSKFFTALRTEQQLGYLIQTGYREFLGHPGLVLRVQSPVAGPEQLEMKAAQFLEEFAASLKTMQDVQFNDFLAALIEQYTDPYSTLSDQADGAWRAIRSGVAPDFVPDLILSAARSINRQDFIAWALSRLDQGQSQRLSLLIEGDEHKIESAWRKKHESSFISAAPNLWESAAGD</sequence>
<keyword evidence="5" id="KW-1185">Reference proteome</keyword>
<evidence type="ECO:0000256" key="1">
    <source>
        <dbReference type="ARBA" id="ARBA00022723"/>
    </source>
</evidence>
<protein>
    <submittedName>
        <fullName evidence="4">Uncharacterized protein</fullName>
    </submittedName>
</protein>